<evidence type="ECO:0000256" key="4">
    <source>
        <dbReference type="ARBA" id="ARBA00022729"/>
    </source>
</evidence>
<evidence type="ECO:0000256" key="6">
    <source>
        <dbReference type="ARBA" id="ARBA00023136"/>
    </source>
</evidence>
<dbReference type="EMBL" id="CAJRST010001113">
    <property type="protein sequence ID" value="CAG5865723.1"/>
    <property type="molecule type" value="Genomic_DNA"/>
</dbReference>
<evidence type="ECO:0000313" key="14">
    <source>
        <dbReference type="EMBL" id="CAG5865723.1"/>
    </source>
</evidence>
<reference evidence="14" key="1">
    <citation type="submission" date="2021-05" db="EMBL/GenBank/DDBJ databases">
        <authorList>
            <person name="Tigano A."/>
        </authorList>
    </citation>
    <scope>NUCLEOTIDE SEQUENCE</scope>
</reference>
<evidence type="ECO:0000256" key="12">
    <source>
        <dbReference type="SAM" id="SignalP"/>
    </source>
</evidence>
<dbReference type="GO" id="GO:0042102">
    <property type="term" value="P:positive regulation of T cell proliferation"/>
    <property type="evidence" value="ECO:0007669"/>
    <property type="project" value="TreeGrafter"/>
</dbReference>
<keyword evidence="5 11" id="KW-1133">Transmembrane helix</keyword>
<keyword evidence="2" id="KW-1003">Cell membrane</keyword>
<evidence type="ECO:0000256" key="7">
    <source>
        <dbReference type="ARBA" id="ARBA00023157"/>
    </source>
</evidence>
<comment type="caution">
    <text evidence="14">The sequence shown here is derived from an EMBL/GenBank/DDBJ whole genome shotgun (WGS) entry which is preliminary data.</text>
</comment>
<evidence type="ECO:0000256" key="5">
    <source>
        <dbReference type="ARBA" id="ARBA00022989"/>
    </source>
</evidence>
<organism evidence="14 15">
    <name type="scientific">Menidia menidia</name>
    <name type="common">Atlantic silverside</name>
    <dbReference type="NCBI Taxonomy" id="238744"/>
    <lineage>
        <taxon>Eukaryota</taxon>
        <taxon>Metazoa</taxon>
        <taxon>Chordata</taxon>
        <taxon>Craniata</taxon>
        <taxon>Vertebrata</taxon>
        <taxon>Euteleostomi</taxon>
        <taxon>Actinopterygii</taxon>
        <taxon>Neopterygii</taxon>
        <taxon>Teleostei</taxon>
        <taxon>Neoteleostei</taxon>
        <taxon>Acanthomorphata</taxon>
        <taxon>Ovalentaria</taxon>
        <taxon>Atherinomorphae</taxon>
        <taxon>Atheriniformes</taxon>
        <taxon>Atherinopsidae</taxon>
        <taxon>Menidiinae</taxon>
        <taxon>Menidia</taxon>
    </lineage>
</organism>
<feature type="signal peptide" evidence="12">
    <location>
        <begin position="1"/>
        <end position="15"/>
    </location>
</feature>
<evidence type="ECO:0000256" key="2">
    <source>
        <dbReference type="ARBA" id="ARBA00022475"/>
    </source>
</evidence>
<dbReference type="PROSITE" id="PS50835">
    <property type="entry name" value="IG_LIKE"/>
    <property type="match status" value="1"/>
</dbReference>
<keyword evidence="7" id="KW-1015">Disulfide bond</keyword>
<dbReference type="SUPFAM" id="SSF48726">
    <property type="entry name" value="Immunoglobulin"/>
    <property type="match status" value="2"/>
</dbReference>
<dbReference type="Proteomes" id="UP000677803">
    <property type="component" value="Unassembled WGS sequence"/>
</dbReference>
<dbReference type="InterPro" id="IPR007110">
    <property type="entry name" value="Ig-like_dom"/>
</dbReference>
<dbReference type="GO" id="GO:0071222">
    <property type="term" value="P:cellular response to lipopolysaccharide"/>
    <property type="evidence" value="ECO:0007669"/>
    <property type="project" value="TreeGrafter"/>
</dbReference>
<evidence type="ECO:0000256" key="10">
    <source>
        <dbReference type="ARBA" id="ARBA00023319"/>
    </source>
</evidence>
<keyword evidence="8" id="KW-0675">Receptor</keyword>
<evidence type="ECO:0000256" key="9">
    <source>
        <dbReference type="ARBA" id="ARBA00023180"/>
    </source>
</evidence>
<gene>
    <name evidence="14" type="ORF">MMEN_LOCUS2371</name>
</gene>
<comment type="subcellular location">
    <subcellularLocation>
        <location evidence="1">Cell membrane</location>
        <topology evidence="1">Single-pass type I membrane protein</topology>
    </subcellularLocation>
</comment>
<dbReference type="GO" id="GO:0006955">
    <property type="term" value="P:immune response"/>
    <property type="evidence" value="ECO:0007669"/>
    <property type="project" value="TreeGrafter"/>
</dbReference>
<dbReference type="GO" id="GO:0009897">
    <property type="term" value="C:external side of plasma membrane"/>
    <property type="evidence" value="ECO:0007669"/>
    <property type="project" value="TreeGrafter"/>
</dbReference>
<dbReference type="OrthoDB" id="6157407at2759"/>
<feature type="chain" id="PRO_5035914949" evidence="12">
    <location>
        <begin position="16"/>
        <end position="264"/>
    </location>
</feature>
<evidence type="ECO:0000256" key="3">
    <source>
        <dbReference type="ARBA" id="ARBA00022692"/>
    </source>
</evidence>
<proteinExistence type="predicted"/>
<dbReference type="PANTHER" id="PTHR25466:SF14">
    <property type="entry name" value="BUTYROPHILIN SUBFAMILY 2 MEMBER A2-LIKE-RELATED"/>
    <property type="match status" value="1"/>
</dbReference>
<dbReference type="Gene3D" id="2.60.40.10">
    <property type="entry name" value="Immunoglobulins"/>
    <property type="match status" value="2"/>
</dbReference>
<dbReference type="PANTHER" id="PTHR25466">
    <property type="entry name" value="T-LYMPHOCYTE ACTIVATION ANTIGEN"/>
    <property type="match status" value="1"/>
</dbReference>
<evidence type="ECO:0000256" key="8">
    <source>
        <dbReference type="ARBA" id="ARBA00023170"/>
    </source>
</evidence>
<evidence type="ECO:0000256" key="11">
    <source>
        <dbReference type="SAM" id="Phobius"/>
    </source>
</evidence>
<protein>
    <submittedName>
        <fullName evidence="14">(Atlantic silverside) hypothetical protein</fullName>
    </submittedName>
</protein>
<keyword evidence="3 11" id="KW-0812">Transmembrane</keyword>
<dbReference type="InterPro" id="IPR051713">
    <property type="entry name" value="T-cell_Activation_Regulation"/>
</dbReference>
<accession>A0A8S4AAM7</accession>
<evidence type="ECO:0000256" key="1">
    <source>
        <dbReference type="ARBA" id="ARBA00004251"/>
    </source>
</evidence>
<feature type="domain" description="Ig-like" evidence="13">
    <location>
        <begin position="28"/>
        <end position="116"/>
    </location>
</feature>
<dbReference type="InterPro" id="IPR003599">
    <property type="entry name" value="Ig_sub"/>
</dbReference>
<dbReference type="SMART" id="SM00409">
    <property type="entry name" value="IG"/>
    <property type="match status" value="1"/>
</dbReference>
<evidence type="ECO:0000313" key="15">
    <source>
        <dbReference type="Proteomes" id="UP000677803"/>
    </source>
</evidence>
<name>A0A8S4AAM7_9TELE</name>
<dbReference type="InterPro" id="IPR036179">
    <property type="entry name" value="Ig-like_dom_sf"/>
</dbReference>
<dbReference type="AlphaFoldDB" id="A0A8S4AAM7"/>
<dbReference type="InterPro" id="IPR013783">
    <property type="entry name" value="Ig-like_fold"/>
</dbReference>
<evidence type="ECO:0000259" key="13">
    <source>
        <dbReference type="PROSITE" id="PS50835"/>
    </source>
</evidence>
<dbReference type="GO" id="GO:0042130">
    <property type="term" value="P:negative regulation of T cell proliferation"/>
    <property type="evidence" value="ECO:0007669"/>
    <property type="project" value="TreeGrafter"/>
</dbReference>
<keyword evidence="9" id="KW-0325">Glycoprotein</keyword>
<keyword evidence="6 11" id="KW-0472">Membrane</keyword>
<keyword evidence="4 12" id="KW-0732">Signal</keyword>
<keyword evidence="15" id="KW-1185">Reference proteome</keyword>
<dbReference type="InterPro" id="IPR013106">
    <property type="entry name" value="Ig_V-set"/>
</dbReference>
<feature type="transmembrane region" description="Helical" evidence="11">
    <location>
        <begin position="224"/>
        <end position="243"/>
    </location>
</feature>
<dbReference type="GO" id="GO:0031295">
    <property type="term" value="P:T cell costimulation"/>
    <property type="evidence" value="ECO:0007669"/>
    <property type="project" value="TreeGrafter"/>
</dbReference>
<dbReference type="Pfam" id="PF07686">
    <property type="entry name" value="V-set"/>
    <property type="match status" value="1"/>
</dbReference>
<keyword evidence="10" id="KW-0393">Immunoglobulin domain</keyword>
<sequence length="264" mass="30585">MRAFLGFLMVFVVSGDEEVLVKGFPNGSVVLPCTCFNSHLENFFKWQKKDKKELVFKHEMELHVGSRYIDRIETFRVNNSNNCSVQIKNITADDQGQYQCSFYHGHQYTTNYVKLHVCGTYNILQDNEKLQNGKKLFKCHVKDCYTSEIHWTLNGHRLTNSPEAAISTHHDLDPATGLYDLRSNLSIRESNWTSDPRCEVKAKNDGERSPLMKPNEVPKDNLRLLFKMIPVMSALGLILVLSFRSKVLQRHNQRRQHRQPEVST</sequence>
<dbReference type="GO" id="GO:0007166">
    <property type="term" value="P:cell surface receptor signaling pathway"/>
    <property type="evidence" value="ECO:0007669"/>
    <property type="project" value="TreeGrafter"/>
</dbReference>